<keyword evidence="3" id="KW-1185">Reference proteome</keyword>
<evidence type="ECO:0008006" key="4">
    <source>
        <dbReference type="Google" id="ProtNLM"/>
    </source>
</evidence>
<organism evidence="2 3">
    <name type="scientific">Kangiella taiwanensis</name>
    <dbReference type="NCBI Taxonomy" id="1079179"/>
    <lineage>
        <taxon>Bacteria</taxon>
        <taxon>Pseudomonadati</taxon>
        <taxon>Pseudomonadota</taxon>
        <taxon>Gammaproteobacteria</taxon>
        <taxon>Kangiellales</taxon>
        <taxon>Kangiellaceae</taxon>
        <taxon>Kangiella</taxon>
    </lineage>
</organism>
<evidence type="ECO:0000313" key="2">
    <source>
        <dbReference type="EMBL" id="GAA4347468.1"/>
    </source>
</evidence>
<reference evidence="3" key="1">
    <citation type="journal article" date="2019" name="Int. J. Syst. Evol. Microbiol.">
        <title>The Global Catalogue of Microorganisms (GCM) 10K type strain sequencing project: providing services to taxonomists for standard genome sequencing and annotation.</title>
        <authorList>
            <consortium name="The Broad Institute Genomics Platform"/>
            <consortium name="The Broad Institute Genome Sequencing Center for Infectious Disease"/>
            <person name="Wu L."/>
            <person name="Ma J."/>
        </authorList>
    </citation>
    <scope>NUCLEOTIDE SEQUENCE [LARGE SCALE GENOMIC DNA]</scope>
    <source>
        <strain evidence="3">JCM 17727</strain>
    </source>
</reference>
<dbReference type="Proteomes" id="UP001501294">
    <property type="component" value="Unassembled WGS sequence"/>
</dbReference>
<accession>A0ABP8HYC8</accession>
<feature type="chain" id="PRO_5045077731" description="DUF1579 domain-containing protein" evidence="1">
    <location>
        <begin position="19"/>
        <end position="168"/>
    </location>
</feature>
<evidence type="ECO:0000313" key="3">
    <source>
        <dbReference type="Proteomes" id="UP001501294"/>
    </source>
</evidence>
<gene>
    <name evidence="2" type="ORF">GCM10023150_10010</name>
</gene>
<protein>
    <recommendedName>
        <fullName evidence="4">DUF1579 domain-containing protein</fullName>
    </recommendedName>
</protein>
<feature type="signal peptide" evidence="1">
    <location>
        <begin position="1"/>
        <end position="18"/>
    </location>
</feature>
<name>A0ABP8HYC8_9GAMM</name>
<sequence>MKYLITTTLLLASFIASGAEQKQVPCSTEEYSQFDFWSGEWEVFDPKGKKVGENTIEKILGGCSLQESWRGASGNVGHSYNIYDRSQKQWHQTWVDNSGTLLELNGGMEGDSMVMSGTTQGERGVVLNKISWTPEEADVRQVWSVSTDNGESWKVIFNGLYKKKVGES</sequence>
<evidence type="ECO:0000256" key="1">
    <source>
        <dbReference type="SAM" id="SignalP"/>
    </source>
</evidence>
<keyword evidence="1" id="KW-0732">Signal</keyword>
<comment type="caution">
    <text evidence="2">The sequence shown here is derived from an EMBL/GenBank/DDBJ whole genome shotgun (WGS) entry which is preliminary data.</text>
</comment>
<proteinExistence type="predicted"/>
<dbReference type="RefSeq" id="WP_223576688.1">
    <property type="nucleotide sequence ID" value="NZ_BAABFU010000001.1"/>
</dbReference>
<dbReference type="EMBL" id="BAABFU010000001">
    <property type="protein sequence ID" value="GAA4347468.1"/>
    <property type="molecule type" value="Genomic_DNA"/>
</dbReference>